<evidence type="ECO:0000256" key="2">
    <source>
        <dbReference type="ARBA" id="ARBA00008409"/>
    </source>
</evidence>
<dbReference type="InParanoid" id="A0A6P9A5C8"/>
<dbReference type="PANTHER" id="PTHR13469:SF9">
    <property type="entry name" value="HEXAMETHYLENE BIS-ACETAMIDE-INDUCIBLE PROTEIN"/>
    <property type="match status" value="1"/>
</dbReference>
<evidence type="ECO:0000256" key="8">
    <source>
        <dbReference type="SAM" id="MobiDB-lite"/>
    </source>
</evidence>
<keyword evidence="5" id="KW-0175">Coiled coil</keyword>
<dbReference type="GO" id="GO:0005737">
    <property type="term" value="C:cytoplasm"/>
    <property type="evidence" value="ECO:0007669"/>
    <property type="project" value="InterPro"/>
</dbReference>
<evidence type="ECO:0000256" key="1">
    <source>
        <dbReference type="ARBA" id="ARBA00004123"/>
    </source>
</evidence>
<feature type="compositionally biased region" description="Polar residues" evidence="8">
    <location>
        <begin position="270"/>
        <end position="283"/>
    </location>
</feature>
<feature type="region of interest" description="Disordered" evidence="8">
    <location>
        <begin position="1"/>
        <end position="94"/>
    </location>
</feature>
<evidence type="ECO:0000313" key="10">
    <source>
        <dbReference type="RefSeq" id="XP_034252434.1"/>
    </source>
</evidence>
<sequence length="295" mass="33727">MLEENPKMLCEVGPVRTTWESRERRKRHRRGKKRLVGRTAAVHPPDLHLSKSGGERGTDEDSFESGSEMSVLGSLTPKHVGNQRPPQPSLRPIIVPKAPENSTQFLIDDHEDSTQFLNFEDSYKSPAWCGPMDDPDAYFPTDCDEDKDAFSHMYYMRDFESEYQSAREEVLLDWSREMLFEEIQKLEQKAQSLEELLNMRDPYKYLSSLQEKLIRLQEENRRLQAALQSDRSSSSNPTSDEDVSPCQRQRADTASDLVMVVAPLSLQDGSLKSDSVHTSQSLIDSHHRPVAEVES</sequence>
<feature type="compositionally biased region" description="Basic residues" evidence="8">
    <location>
        <begin position="24"/>
        <end position="36"/>
    </location>
</feature>
<evidence type="ECO:0000256" key="6">
    <source>
        <dbReference type="ARBA" id="ARBA00023163"/>
    </source>
</evidence>
<protein>
    <submittedName>
        <fullName evidence="10">Uncharacterized protein LOC117651930</fullName>
    </submittedName>
</protein>
<dbReference type="GO" id="GO:0000122">
    <property type="term" value="P:negative regulation of transcription by RNA polymerase II"/>
    <property type="evidence" value="ECO:0007669"/>
    <property type="project" value="InterPro"/>
</dbReference>
<comment type="similarity">
    <text evidence="2">Belongs to the HEXIM family.</text>
</comment>
<keyword evidence="3" id="KW-0678">Repressor</keyword>
<feature type="compositionally biased region" description="Basic and acidic residues" evidence="8">
    <location>
        <begin position="45"/>
        <end position="59"/>
    </location>
</feature>
<dbReference type="Proteomes" id="UP000515158">
    <property type="component" value="Unplaced"/>
</dbReference>
<keyword evidence="6" id="KW-0804">Transcription</keyword>
<dbReference type="GO" id="GO:0004861">
    <property type="term" value="F:cyclin-dependent protein serine/threonine kinase inhibitor activity"/>
    <property type="evidence" value="ECO:0007669"/>
    <property type="project" value="InterPro"/>
</dbReference>
<feature type="region of interest" description="Disordered" evidence="8">
    <location>
        <begin position="270"/>
        <end position="295"/>
    </location>
</feature>
<accession>A0A6P9A5C8</accession>
<dbReference type="GO" id="GO:0005654">
    <property type="term" value="C:nucleoplasm"/>
    <property type="evidence" value="ECO:0007669"/>
    <property type="project" value="TreeGrafter"/>
</dbReference>
<dbReference type="Pfam" id="PF15313">
    <property type="entry name" value="HEXIM"/>
    <property type="match status" value="1"/>
</dbReference>
<reference evidence="10" key="1">
    <citation type="submission" date="2025-08" db="UniProtKB">
        <authorList>
            <consortium name="RefSeq"/>
        </authorList>
    </citation>
    <scope>IDENTIFICATION</scope>
    <source>
        <tissue evidence="10">Total insect</tissue>
    </source>
</reference>
<feature type="compositionally biased region" description="Basic and acidic residues" evidence="8">
    <location>
        <begin position="284"/>
        <end position="295"/>
    </location>
</feature>
<evidence type="ECO:0000256" key="7">
    <source>
        <dbReference type="ARBA" id="ARBA00023242"/>
    </source>
</evidence>
<evidence type="ECO:0000256" key="5">
    <source>
        <dbReference type="ARBA" id="ARBA00023054"/>
    </source>
</evidence>
<keyword evidence="4" id="KW-0805">Transcription regulation</keyword>
<dbReference type="AlphaFoldDB" id="A0A6P9A5C8"/>
<keyword evidence="7" id="KW-0539">Nucleus</keyword>
<dbReference type="GeneID" id="117651930"/>
<dbReference type="PANTHER" id="PTHR13469">
    <property type="entry name" value="HEXAMETHYLENE BISACETAMIDE INDUCIBLE 1"/>
    <property type="match status" value="1"/>
</dbReference>
<comment type="subcellular location">
    <subcellularLocation>
        <location evidence="1">Nucleus</location>
    </subcellularLocation>
</comment>
<evidence type="ECO:0000256" key="4">
    <source>
        <dbReference type="ARBA" id="ARBA00023015"/>
    </source>
</evidence>
<feature type="region of interest" description="Disordered" evidence="8">
    <location>
        <begin position="225"/>
        <end position="250"/>
    </location>
</feature>
<gene>
    <name evidence="10" type="primary">LOC117651930</name>
</gene>
<dbReference type="RefSeq" id="XP_034252434.1">
    <property type="nucleotide sequence ID" value="XM_034396543.1"/>
</dbReference>
<feature type="compositionally biased region" description="Low complexity" evidence="8">
    <location>
        <begin position="229"/>
        <end position="238"/>
    </location>
</feature>
<dbReference type="GO" id="GO:0097322">
    <property type="term" value="F:7SK snRNA binding"/>
    <property type="evidence" value="ECO:0007669"/>
    <property type="project" value="TreeGrafter"/>
</dbReference>
<evidence type="ECO:0000313" key="9">
    <source>
        <dbReference type="Proteomes" id="UP000515158"/>
    </source>
</evidence>
<dbReference type="KEGG" id="tpal:117651930"/>
<name>A0A6P9A5C8_THRPL</name>
<dbReference type="InterPro" id="IPR024872">
    <property type="entry name" value="HEXIM"/>
</dbReference>
<evidence type="ECO:0000256" key="3">
    <source>
        <dbReference type="ARBA" id="ARBA00022491"/>
    </source>
</evidence>
<proteinExistence type="inferred from homology"/>
<dbReference type="PRINTS" id="PR02094">
    <property type="entry name" value="HEXIMFAMILY"/>
</dbReference>
<keyword evidence="9" id="KW-1185">Reference proteome</keyword>
<organism evidence="10">
    <name type="scientific">Thrips palmi</name>
    <name type="common">Melon thrips</name>
    <dbReference type="NCBI Taxonomy" id="161013"/>
    <lineage>
        <taxon>Eukaryota</taxon>
        <taxon>Metazoa</taxon>
        <taxon>Ecdysozoa</taxon>
        <taxon>Arthropoda</taxon>
        <taxon>Hexapoda</taxon>
        <taxon>Insecta</taxon>
        <taxon>Pterygota</taxon>
        <taxon>Neoptera</taxon>
        <taxon>Paraneoptera</taxon>
        <taxon>Thysanoptera</taxon>
        <taxon>Terebrantia</taxon>
        <taxon>Thripoidea</taxon>
        <taxon>Thripidae</taxon>
        <taxon>Thrips</taxon>
    </lineage>
</organism>
<dbReference type="OrthoDB" id="10058500at2759"/>